<dbReference type="OrthoDB" id="9764035at2"/>
<feature type="active site" description="Nucleophile" evidence="9">
    <location>
        <position position="320"/>
    </location>
</feature>
<feature type="domain" description="CobB/CobQ-like glutamine amidotransferase" evidence="11">
    <location>
        <begin position="238"/>
        <end position="419"/>
    </location>
</feature>
<dbReference type="GO" id="GO:0009236">
    <property type="term" value="P:cobalamin biosynthetic process"/>
    <property type="evidence" value="ECO:0007669"/>
    <property type="project" value="UniProtKB-UniRule"/>
</dbReference>
<comment type="cofactor">
    <cofactor evidence="1 9">
        <name>Mg(2+)</name>
        <dbReference type="ChEBI" id="CHEBI:18420"/>
    </cofactor>
</comment>
<comment type="pathway">
    <text evidence="9">Cofactor biosynthesis; adenosylcobalamin biosynthesis; cob(II)yrinate a,c-diamide from sirohydrochlorin (anaerobic route): step 10/10.</text>
</comment>
<dbReference type="SUPFAM" id="SSF52317">
    <property type="entry name" value="Class I glutamine amidotransferase-like"/>
    <property type="match status" value="1"/>
</dbReference>
<keyword evidence="5 9" id="KW-0547">Nucleotide-binding</keyword>
<evidence type="ECO:0000256" key="1">
    <source>
        <dbReference type="ARBA" id="ARBA00001946"/>
    </source>
</evidence>
<dbReference type="KEGG" id="hhc:M911_11135"/>
<organism evidence="12 13">
    <name type="scientific">Ectothiorhodospira haloalkaliphila</name>
    <dbReference type="NCBI Taxonomy" id="421628"/>
    <lineage>
        <taxon>Bacteria</taxon>
        <taxon>Pseudomonadati</taxon>
        <taxon>Pseudomonadota</taxon>
        <taxon>Gammaproteobacteria</taxon>
        <taxon>Chromatiales</taxon>
        <taxon>Ectothiorhodospiraceae</taxon>
        <taxon>Ectothiorhodospira</taxon>
    </lineage>
</organism>
<dbReference type="SUPFAM" id="SSF52540">
    <property type="entry name" value="P-loop containing nucleoside triphosphate hydrolases"/>
    <property type="match status" value="1"/>
</dbReference>
<dbReference type="GO" id="GO:0005524">
    <property type="term" value="F:ATP binding"/>
    <property type="evidence" value="ECO:0007669"/>
    <property type="project" value="UniProtKB-UniRule"/>
</dbReference>
<evidence type="ECO:0000256" key="5">
    <source>
        <dbReference type="ARBA" id="ARBA00022741"/>
    </source>
</evidence>
<dbReference type="GO" id="GO:0042242">
    <property type="term" value="F:cobyrinic acid a,c-diamide synthase activity"/>
    <property type="evidence" value="ECO:0007669"/>
    <property type="project" value="UniProtKB-UniRule"/>
</dbReference>
<evidence type="ECO:0000256" key="4">
    <source>
        <dbReference type="ARBA" id="ARBA00022598"/>
    </source>
</evidence>
<protein>
    <recommendedName>
        <fullName evidence="9">Cobyrinate a,c-diamide synthase</fullName>
        <ecNumber evidence="9">6.3.5.11</ecNumber>
    </recommendedName>
    <alternativeName>
        <fullName evidence="9">Cobyrinic acid a,c-diamide synthetase</fullName>
    </alternativeName>
</protein>
<keyword evidence="6 9" id="KW-0067">ATP-binding</keyword>
<keyword evidence="13" id="KW-1185">Reference proteome</keyword>
<name>W8KIP6_9GAMM</name>
<dbReference type="NCBIfam" id="NF002204">
    <property type="entry name" value="PRK01077.1"/>
    <property type="match status" value="1"/>
</dbReference>
<dbReference type="PATRIC" id="fig|1354791.3.peg.2675"/>
<dbReference type="EC" id="6.3.5.11" evidence="9"/>
<reference evidence="13" key="2">
    <citation type="submission" date="2014-02" db="EMBL/GenBank/DDBJ databases">
        <title>Draft Genome Sequence of extremely halophilic bacteria Halorhodospira halochloris.</title>
        <authorList>
            <person name="Singh K.S."/>
        </authorList>
    </citation>
    <scope>NUCLEOTIDE SEQUENCE [LARGE SCALE GENOMIC DNA]</scope>
    <source>
        <strain evidence="13">A</strain>
    </source>
</reference>
<dbReference type="InterPro" id="IPR002586">
    <property type="entry name" value="CobQ/CobB/MinD/ParA_Nub-bd_dom"/>
</dbReference>
<dbReference type="CDD" id="cd03130">
    <property type="entry name" value="GATase1_CobB"/>
    <property type="match status" value="1"/>
</dbReference>
<dbReference type="HAMAP" id="MF_00027">
    <property type="entry name" value="CobB_CbiA"/>
    <property type="match status" value="1"/>
</dbReference>
<accession>W8KIP6</accession>
<dbReference type="Pfam" id="PF07685">
    <property type="entry name" value="GATase_3"/>
    <property type="match status" value="1"/>
</dbReference>
<evidence type="ECO:0000256" key="7">
    <source>
        <dbReference type="ARBA" id="ARBA00022842"/>
    </source>
</evidence>
<dbReference type="AlphaFoldDB" id="W8KIP6"/>
<dbReference type="EMBL" id="CP007268">
    <property type="protein sequence ID" value="AHK79619.1"/>
    <property type="molecule type" value="Genomic_DNA"/>
</dbReference>
<dbReference type="UniPathway" id="UPA00148">
    <property type="reaction ID" value="UER00231"/>
</dbReference>
<keyword evidence="7 9" id="KW-0460">Magnesium</keyword>
<dbReference type="Gene3D" id="3.40.50.300">
    <property type="entry name" value="P-loop containing nucleotide triphosphate hydrolases"/>
    <property type="match status" value="2"/>
</dbReference>
<comment type="miscellaneous">
    <text evidence="9">The a and c carboxylates of cobyrinate are activated for nucleophilic attack via formation of a phosphorylated intermediate by ATP. CbiA catalyzes first the amidation of the c-carboxylate, and then that of the a-carboxylate.</text>
</comment>
<keyword evidence="4 9" id="KW-0436">Ligase</keyword>
<proteinExistence type="inferred from homology"/>
<evidence type="ECO:0000256" key="6">
    <source>
        <dbReference type="ARBA" id="ARBA00022840"/>
    </source>
</evidence>
<dbReference type="RefSeq" id="WP_025282093.1">
    <property type="nucleotide sequence ID" value="NZ_CP007268.1"/>
</dbReference>
<dbReference type="HOGENOM" id="CLU_022752_0_2_6"/>
<dbReference type="Gene3D" id="3.40.50.880">
    <property type="match status" value="1"/>
</dbReference>
<dbReference type="PANTHER" id="PTHR43873:SF1">
    <property type="entry name" value="COBYRINATE A,C-DIAMIDE SYNTHASE"/>
    <property type="match status" value="1"/>
</dbReference>
<comment type="similarity">
    <text evidence="9">Belongs to the CobB/CbiA family.</text>
</comment>
<comment type="function">
    <text evidence="9">Catalyzes the ATP-dependent amidation of the two carboxylate groups at positions a and c of cobyrinate, using either L-glutamine or ammonia as the nitrogen source.</text>
</comment>
<dbReference type="PROSITE" id="PS51274">
    <property type="entry name" value="GATASE_COBBQ"/>
    <property type="match status" value="1"/>
</dbReference>
<gene>
    <name evidence="9" type="primary">cbiA</name>
    <name evidence="12" type="ORF">M911_11135</name>
</gene>
<dbReference type="PANTHER" id="PTHR43873">
    <property type="entry name" value="COBYRINATE A,C-DIAMIDE SYNTHASE"/>
    <property type="match status" value="1"/>
</dbReference>
<evidence type="ECO:0000313" key="13">
    <source>
        <dbReference type="Proteomes" id="UP000019442"/>
    </source>
</evidence>
<evidence type="ECO:0000256" key="8">
    <source>
        <dbReference type="ARBA" id="ARBA00022962"/>
    </source>
</evidence>
<dbReference type="Pfam" id="PF01656">
    <property type="entry name" value="CbiA"/>
    <property type="match status" value="1"/>
</dbReference>
<comment type="similarity">
    <text evidence="2">Belongs to the CobB/CobQ family. CobQ subfamily.</text>
</comment>
<evidence type="ECO:0000256" key="2">
    <source>
        <dbReference type="ARBA" id="ARBA00006205"/>
    </source>
</evidence>
<dbReference type="Proteomes" id="UP000019442">
    <property type="component" value="Chromosome"/>
</dbReference>
<keyword evidence="3 9" id="KW-0169">Cobalamin biosynthesis</keyword>
<keyword evidence="8 9" id="KW-0315">Glutamine amidotransferase</keyword>
<evidence type="ECO:0000256" key="9">
    <source>
        <dbReference type="HAMAP-Rule" id="MF_00027"/>
    </source>
</evidence>
<feature type="domain" description="CobQ/CobB/MinD/ParA nucleotide binding" evidence="10">
    <location>
        <begin position="10"/>
        <end position="186"/>
    </location>
</feature>
<evidence type="ECO:0000259" key="10">
    <source>
        <dbReference type="Pfam" id="PF01656"/>
    </source>
</evidence>
<dbReference type="InterPro" id="IPR004484">
    <property type="entry name" value="CbiA/CobB_synth"/>
</dbReference>
<feature type="site" description="Increases nucleophilicity of active site Cys" evidence="9">
    <location>
        <position position="413"/>
    </location>
</feature>
<comment type="catalytic activity">
    <reaction evidence="9">
        <text>cob(II)yrinate + 2 L-glutamine + 2 ATP + 2 H2O = cob(II)yrinate a,c diamide + 2 L-glutamate + 2 ADP + 2 phosphate + 2 H(+)</text>
        <dbReference type="Rhea" id="RHEA:26289"/>
        <dbReference type="ChEBI" id="CHEBI:15377"/>
        <dbReference type="ChEBI" id="CHEBI:15378"/>
        <dbReference type="ChEBI" id="CHEBI:29985"/>
        <dbReference type="ChEBI" id="CHEBI:30616"/>
        <dbReference type="ChEBI" id="CHEBI:43474"/>
        <dbReference type="ChEBI" id="CHEBI:58359"/>
        <dbReference type="ChEBI" id="CHEBI:58537"/>
        <dbReference type="ChEBI" id="CHEBI:58894"/>
        <dbReference type="ChEBI" id="CHEBI:456216"/>
        <dbReference type="EC" id="6.3.5.11"/>
    </reaction>
</comment>
<dbReference type="InterPro" id="IPR027417">
    <property type="entry name" value="P-loop_NTPase"/>
</dbReference>
<dbReference type="InterPro" id="IPR029062">
    <property type="entry name" value="Class_I_gatase-like"/>
</dbReference>
<comment type="domain">
    <text evidence="9">Comprises of two domains. The C-terminal domain contains the binding site for glutamine and catalyzes the hydrolysis of this substrate to glutamate and ammonia. The N-terminal domain is anticipated to bind ATP and cobyrinate and catalyzes the ultimate synthesis of the diamide product. The ammonia produced via the glutaminase domain is probably translocated to the adjacent domain via a molecular tunnel, where it reacts with an activated intermediate.</text>
</comment>
<evidence type="ECO:0000313" key="12">
    <source>
        <dbReference type="EMBL" id="AHK79619.1"/>
    </source>
</evidence>
<dbReference type="InterPro" id="IPR011698">
    <property type="entry name" value="GATase_3"/>
</dbReference>
<evidence type="ECO:0000256" key="3">
    <source>
        <dbReference type="ARBA" id="ARBA00022573"/>
    </source>
</evidence>
<reference evidence="12 13" key="1">
    <citation type="journal article" date="2014" name="J Genomics">
        <title>Draft Genome Sequence of the Extremely Halophilic Phototrophic Purple Sulfur Bacterium Halorhodospira halochloris.</title>
        <authorList>
            <person name="Singh K.S."/>
            <person name="Kirksey J."/>
            <person name="Hoff W.D."/>
            <person name="Deole R."/>
        </authorList>
    </citation>
    <scope>NUCLEOTIDE SEQUENCE [LARGE SCALE GENOMIC DNA]</scope>
    <source>
        <strain evidence="12 13">A</strain>
    </source>
</reference>
<evidence type="ECO:0000259" key="11">
    <source>
        <dbReference type="Pfam" id="PF07685"/>
    </source>
</evidence>
<sequence length="431" mass="46133">MTTHHCPALLITATGSGQGKTTVTAALARYHRNQGRRVRVFKAGPDFLDPMIHQQASGHPVHTLDMWMTGEEDARQRLYEAAGESDLILVEGVMGLFDGRPSSADIAARFGIPVMPAISGAAMAQTFGALAHGLSTFRSDVPFAGVLANRISGERHYGMLMECLPEHLIAFGYLPKSADAALPSRHLGLVQAEEIADLDARLEAAAAQLVWKPEGLPPPVAFEPGRAAPVPRSLEGRRIAIARDQAFAFIYPANLELLERMGASLRFFSPVAGQGLPEADAVYLPGGYPELHMEALAANVGLKRDLAAHVQAGRPLLAECGGMLYLLDRLEDKEGQGAEMAGLLTGTARMQGRLASLGPQEVTLPEGVLRGHTFHHSAMESPLTPLARSRCPNGRATSEPVYRVGGMTATYVHVYFPSNPEAVGRLFGGWG</sequence>